<organism evidence="2 3">
    <name type="scientific">Brassica oleracea var. oleracea</name>
    <dbReference type="NCBI Taxonomy" id="109376"/>
    <lineage>
        <taxon>Eukaryota</taxon>
        <taxon>Viridiplantae</taxon>
        <taxon>Streptophyta</taxon>
        <taxon>Embryophyta</taxon>
        <taxon>Tracheophyta</taxon>
        <taxon>Spermatophyta</taxon>
        <taxon>Magnoliopsida</taxon>
        <taxon>eudicotyledons</taxon>
        <taxon>Gunneridae</taxon>
        <taxon>Pentapetalae</taxon>
        <taxon>rosids</taxon>
        <taxon>malvids</taxon>
        <taxon>Brassicales</taxon>
        <taxon>Brassicaceae</taxon>
        <taxon>Brassiceae</taxon>
        <taxon>Brassica</taxon>
    </lineage>
</organism>
<dbReference type="InterPro" id="IPR044823">
    <property type="entry name" value="ASIL1/2-like"/>
</dbReference>
<dbReference type="GO" id="GO:0005634">
    <property type="term" value="C:nucleus"/>
    <property type="evidence" value="ECO:0007669"/>
    <property type="project" value="TreeGrafter"/>
</dbReference>
<dbReference type="AlphaFoldDB" id="A0A0D3EA56"/>
<dbReference type="HOGENOM" id="CLU_1311696_0_0_1"/>
<dbReference type="GO" id="GO:0000976">
    <property type="term" value="F:transcription cis-regulatory region binding"/>
    <property type="evidence" value="ECO:0007669"/>
    <property type="project" value="TreeGrafter"/>
</dbReference>
<keyword evidence="3" id="KW-1185">Reference proteome</keyword>
<dbReference type="Gramene" id="Bo9g102500.1">
    <property type="protein sequence ID" value="Bo9g102500.1"/>
    <property type="gene ID" value="Bo9g102500"/>
</dbReference>
<sequence length="210" mass="23357">MLIHRSSAIASVLGDHKRQMLRELMGVDMLLLDSKVKTEVTLNQGLSHHQFQINVTGKLNLLSSRFTFSFSFVLVLLREARLRDRSVAAKKSTAAGGLKSVLKNPTGSKSSGSSFEDDDEVGDWGYVVRQHQRVEDVDLSGGEGSSCRDLARSIMKLGELYERIEGAKQRMMIELDTPMMEAAQELELWSLKDPSLASVELLLQVRSCTD</sequence>
<dbReference type="EnsemblPlants" id="Bo9g102500.1">
    <property type="protein sequence ID" value="Bo9g102500.1"/>
    <property type="gene ID" value="Bo9g102500"/>
</dbReference>
<dbReference type="eggNOG" id="KOG4282">
    <property type="taxonomic scope" value="Eukaryota"/>
</dbReference>
<evidence type="ECO:0000313" key="3">
    <source>
        <dbReference type="Proteomes" id="UP000032141"/>
    </source>
</evidence>
<dbReference type="PANTHER" id="PTHR31307:SF40">
    <property type="entry name" value="TRIHELIX TRANSCRIPTION FACTOR ENAP1-RELATED"/>
    <property type="match status" value="1"/>
</dbReference>
<protein>
    <submittedName>
        <fullName evidence="2">Uncharacterized protein</fullName>
    </submittedName>
</protein>
<feature type="region of interest" description="Disordered" evidence="1">
    <location>
        <begin position="99"/>
        <end position="118"/>
    </location>
</feature>
<evidence type="ECO:0000313" key="2">
    <source>
        <dbReference type="EnsemblPlants" id="Bo9g102500.1"/>
    </source>
</evidence>
<dbReference type="PANTHER" id="PTHR31307">
    <property type="entry name" value="TRIHELIX TRANSCRIPTION FACTOR ASIL2"/>
    <property type="match status" value="1"/>
</dbReference>
<accession>A0A0D3EA56</accession>
<name>A0A0D3EA56_BRAOL</name>
<reference evidence="2 3" key="1">
    <citation type="journal article" date="2014" name="Genome Biol.">
        <title>Transcriptome and methylome profiling reveals relics of genome dominance in the mesopolyploid Brassica oleracea.</title>
        <authorList>
            <person name="Parkin I.A."/>
            <person name="Koh C."/>
            <person name="Tang H."/>
            <person name="Robinson S.J."/>
            <person name="Kagale S."/>
            <person name="Clarke W.E."/>
            <person name="Town C.D."/>
            <person name="Nixon J."/>
            <person name="Krishnakumar V."/>
            <person name="Bidwell S.L."/>
            <person name="Denoeud F."/>
            <person name="Belcram H."/>
            <person name="Links M.G."/>
            <person name="Just J."/>
            <person name="Clarke C."/>
            <person name="Bender T."/>
            <person name="Huebert T."/>
            <person name="Mason A.S."/>
            <person name="Pires J.C."/>
            <person name="Barker G."/>
            <person name="Moore J."/>
            <person name="Walley P.G."/>
            <person name="Manoli S."/>
            <person name="Batley J."/>
            <person name="Edwards D."/>
            <person name="Nelson M.N."/>
            <person name="Wang X."/>
            <person name="Paterson A.H."/>
            <person name="King G."/>
            <person name="Bancroft I."/>
            <person name="Chalhoub B."/>
            <person name="Sharpe A.G."/>
        </authorList>
    </citation>
    <scope>NUCLEOTIDE SEQUENCE</scope>
    <source>
        <strain evidence="2 3">cv. TO1000</strain>
    </source>
</reference>
<feature type="compositionally biased region" description="Polar residues" evidence="1">
    <location>
        <begin position="103"/>
        <end position="114"/>
    </location>
</feature>
<reference evidence="2" key="2">
    <citation type="submission" date="2015-03" db="UniProtKB">
        <authorList>
            <consortium name="EnsemblPlants"/>
        </authorList>
    </citation>
    <scope>IDENTIFICATION</scope>
</reference>
<evidence type="ECO:0000256" key="1">
    <source>
        <dbReference type="SAM" id="MobiDB-lite"/>
    </source>
</evidence>
<dbReference type="Proteomes" id="UP000032141">
    <property type="component" value="Chromosome C9"/>
</dbReference>
<proteinExistence type="predicted"/>